<evidence type="ECO:0000256" key="6">
    <source>
        <dbReference type="ARBA" id="ARBA00023096"/>
    </source>
</evidence>
<dbReference type="Pfam" id="PF01243">
    <property type="entry name" value="PNPOx_N"/>
    <property type="match status" value="1"/>
</dbReference>
<keyword evidence="4 7" id="KW-0288">FMN</keyword>
<comment type="catalytic activity">
    <reaction evidence="7">
        <text>pyridoxine 5'-phosphate + O2 = pyridoxal 5'-phosphate + H2O2</text>
        <dbReference type="Rhea" id="RHEA:15149"/>
        <dbReference type="ChEBI" id="CHEBI:15379"/>
        <dbReference type="ChEBI" id="CHEBI:16240"/>
        <dbReference type="ChEBI" id="CHEBI:58589"/>
        <dbReference type="ChEBI" id="CHEBI:597326"/>
        <dbReference type="EC" id="1.4.3.5"/>
    </reaction>
</comment>
<comment type="similarity">
    <text evidence="1 7">Belongs to the pyridoxamine 5'-phosphate oxidase family.</text>
</comment>
<evidence type="ECO:0000259" key="12">
    <source>
        <dbReference type="Pfam" id="PF10590"/>
    </source>
</evidence>
<evidence type="ECO:0000256" key="10">
    <source>
        <dbReference type="SAM" id="MobiDB-lite"/>
    </source>
</evidence>
<evidence type="ECO:0000256" key="8">
    <source>
        <dbReference type="PIRSR" id="PIRSR000190-1"/>
    </source>
</evidence>
<dbReference type="PANTHER" id="PTHR10851:SF0">
    <property type="entry name" value="PYRIDOXINE-5'-PHOSPHATE OXIDASE"/>
    <property type="match status" value="1"/>
</dbReference>
<protein>
    <recommendedName>
        <fullName evidence="7">Pyridoxine/pyridoxamine 5'-phosphate oxidase</fullName>
        <ecNumber evidence="7">1.4.3.5</ecNumber>
    </recommendedName>
    <alternativeName>
        <fullName evidence="7">PNP/PMP oxidase</fullName>
        <shortName evidence="7">PNPOx</shortName>
    </alternativeName>
    <alternativeName>
        <fullName evidence="7">Pyridoxal 5'-phosphate synthase</fullName>
    </alternativeName>
</protein>
<dbReference type="InterPro" id="IPR019576">
    <property type="entry name" value="Pyridoxamine_oxidase_dimer_C"/>
</dbReference>
<name>A0A7Y9UM12_9ACTN</name>
<feature type="binding site" evidence="7 9">
    <location>
        <position position="215"/>
    </location>
    <ligand>
        <name>FMN</name>
        <dbReference type="ChEBI" id="CHEBI:58210"/>
    </ligand>
</feature>
<dbReference type="AlphaFoldDB" id="A0A7Y9UM12"/>
<dbReference type="UniPathway" id="UPA01068">
    <property type="reaction ID" value="UER00304"/>
</dbReference>
<dbReference type="Gene3D" id="2.30.110.10">
    <property type="entry name" value="Electron Transport, Fmn-binding Protein, Chain A"/>
    <property type="match status" value="1"/>
</dbReference>
<organism evidence="13 14">
    <name type="scientific">Nocardioides perillae</name>
    <dbReference type="NCBI Taxonomy" id="1119534"/>
    <lineage>
        <taxon>Bacteria</taxon>
        <taxon>Bacillati</taxon>
        <taxon>Actinomycetota</taxon>
        <taxon>Actinomycetes</taxon>
        <taxon>Propionibacteriales</taxon>
        <taxon>Nocardioidaceae</taxon>
        <taxon>Nocardioides</taxon>
    </lineage>
</organism>
<dbReference type="PANTHER" id="PTHR10851">
    <property type="entry name" value="PYRIDOXINE-5-PHOSPHATE OXIDASE"/>
    <property type="match status" value="1"/>
</dbReference>
<dbReference type="Pfam" id="PF10590">
    <property type="entry name" value="PNP_phzG_C"/>
    <property type="match status" value="1"/>
</dbReference>
<dbReference type="InterPro" id="IPR019740">
    <property type="entry name" value="Pyridox_Oxase_CS"/>
</dbReference>
<dbReference type="Proteomes" id="UP000544110">
    <property type="component" value="Unassembled WGS sequence"/>
</dbReference>
<feature type="binding site" evidence="7 9">
    <location>
        <position position="126"/>
    </location>
    <ligand>
        <name>FMN</name>
        <dbReference type="ChEBI" id="CHEBI:58210"/>
    </ligand>
</feature>
<dbReference type="EMBL" id="JACCAC010000001">
    <property type="protein sequence ID" value="NYG57058.1"/>
    <property type="molecule type" value="Genomic_DNA"/>
</dbReference>
<evidence type="ECO:0000313" key="14">
    <source>
        <dbReference type="Proteomes" id="UP000544110"/>
    </source>
</evidence>
<proteinExistence type="inferred from homology"/>
<comment type="pathway">
    <text evidence="7">Cofactor metabolism; pyridoxal 5'-phosphate salvage; pyridoxal 5'-phosphate from pyridoxamine 5'-phosphate: step 1/1.</text>
</comment>
<dbReference type="InterPro" id="IPR011576">
    <property type="entry name" value="Pyridox_Oxase_N"/>
</dbReference>
<feature type="domain" description="Pyridoxine 5'-phosphate oxidase dimerisation C-terminal" evidence="12">
    <location>
        <begin position="192"/>
        <end position="232"/>
    </location>
</feature>
<accession>A0A7Y9UM12</accession>
<feature type="binding site" evidence="7 9">
    <location>
        <begin position="161"/>
        <end position="162"/>
    </location>
    <ligand>
        <name>FMN</name>
        <dbReference type="ChEBI" id="CHEBI:58210"/>
    </ligand>
</feature>
<comment type="pathway">
    <text evidence="7">Cofactor metabolism; pyridoxal 5'-phosphate salvage; pyridoxal 5'-phosphate from pyridoxine 5'-phosphate: step 1/1.</text>
</comment>
<evidence type="ECO:0000256" key="4">
    <source>
        <dbReference type="ARBA" id="ARBA00022643"/>
    </source>
</evidence>
<keyword evidence="6 7" id="KW-0664">Pyridoxine biosynthesis</keyword>
<evidence type="ECO:0000256" key="7">
    <source>
        <dbReference type="HAMAP-Rule" id="MF_01629"/>
    </source>
</evidence>
<keyword evidence="5 7" id="KW-0560">Oxidoreductase</keyword>
<feature type="domain" description="Pyridoxamine 5'-phosphate oxidase N-terminal" evidence="11">
    <location>
        <begin position="55"/>
        <end position="179"/>
    </location>
</feature>
<feature type="binding site" evidence="7 9">
    <location>
        <position position="104"/>
    </location>
    <ligand>
        <name>FMN</name>
        <dbReference type="ChEBI" id="CHEBI:58210"/>
    </ligand>
</feature>
<feature type="binding site" evidence="7 8">
    <location>
        <begin position="211"/>
        <end position="213"/>
    </location>
    <ligand>
        <name>substrate</name>
    </ligand>
</feature>
<dbReference type="NCBIfam" id="TIGR00558">
    <property type="entry name" value="pdxH"/>
    <property type="match status" value="1"/>
</dbReference>
<dbReference type="PROSITE" id="PS01064">
    <property type="entry name" value="PYRIDOX_OXIDASE"/>
    <property type="match status" value="1"/>
</dbReference>
<feature type="binding site" evidence="7 8">
    <location>
        <position position="87"/>
    </location>
    <ligand>
        <name>substrate</name>
    </ligand>
</feature>
<dbReference type="RefSeq" id="WP_343049473.1">
    <property type="nucleotide sequence ID" value="NZ_JACCAC010000001.1"/>
</dbReference>
<dbReference type="GO" id="GO:0010181">
    <property type="term" value="F:FMN binding"/>
    <property type="evidence" value="ECO:0007669"/>
    <property type="project" value="UniProtKB-UniRule"/>
</dbReference>
<feature type="binding site" evidence="7 8">
    <location>
        <position position="152"/>
    </location>
    <ligand>
        <name>substrate</name>
    </ligand>
</feature>
<dbReference type="InterPro" id="IPR012349">
    <property type="entry name" value="Split_barrel_FMN-bd"/>
</dbReference>
<evidence type="ECO:0000259" key="11">
    <source>
        <dbReference type="Pfam" id="PF01243"/>
    </source>
</evidence>
<feature type="compositionally biased region" description="Pro residues" evidence="10">
    <location>
        <begin position="1"/>
        <end position="16"/>
    </location>
</feature>
<gene>
    <name evidence="7" type="primary">pdxH</name>
    <name evidence="13" type="ORF">BJ989_003362</name>
</gene>
<dbReference type="PIRSF" id="PIRSF000190">
    <property type="entry name" value="Pyd_amn-ph_oxd"/>
    <property type="match status" value="1"/>
</dbReference>
<evidence type="ECO:0000256" key="9">
    <source>
        <dbReference type="PIRSR" id="PIRSR000190-2"/>
    </source>
</evidence>
<evidence type="ECO:0000313" key="13">
    <source>
        <dbReference type="EMBL" id="NYG57058.1"/>
    </source>
</evidence>
<feature type="binding site" evidence="7 9">
    <location>
        <begin position="82"/>
        <end position="87"/>
    </location>
    <ligand>
        <name>FMN</name>
        <dbReference type="ChEBI" id="CHEBI:58210"/>
    </ligand>
</feature>
<evidence type="ECO:0000256" key="3">
    <source>
        <dbReference type="ARBA" id="ARBA00022630"/>
    </source>
</evidence>
<comment type="subunit">
    <text evidence="2 7">Homodimer.</text>
</comment>
<dbReference type="HAMAP" id="MF_01629">
    <property type="entry name" value="PdxH"/>
    <property type="match status" value="1"/>
</dbReference>
<dbReference type="GO" id="GO:0004733">
    <property type="term" value="F:pyridoxamine phosphate oxidase activity"/>
    <property type="evidence" value="ECO:0007669"/>
    <property type="project" value="UniProtKB-UniRule"/>
</dbReference>
<comment type="function">
    <text evidence="7">Catalyzes the oxidation of either pyridoxine 5'-phosphate (PNP) or pyridoxamine 5'-phosphate (PMP) into pyridoxal 5'-phosphate (PLP).</text>
</comment>
<feature type="binding site" evidence="8">
    <location>
        <begin position="29"/>
        <end position="32"/>
    </location>
    <ligand>
        <name>substrate</name>
    </ligand>
</feature>
<feature type="binding site" evidence="7 8">
    <location>
        <position position="148"/>
    </location>
    <ligand>
        <name>substrate</name>
    </ligand>
</feature>
<dbReference type="InterPro" id="IPR000659">
    <property type="entry name" value="Pyridox_Oxase"/>
</dbReference>
<feature type="binding site" evidence="7 9">
    <location>
        <position position="103"/>
    </location>
    <ligand>
        <name>FMN</name>
        <dbReference type="ChEBI" id="CHEBI:58210"/>
    </ligand>
</feature>
<comment type="caution">
    <text evidence="13">The sequence shown here is derived from an EMBL/GenBank/DDBJ whole genome shotgun (WGS) entry which is preliminary data.</text>
</comment>
<feature type="region of interest" description="Disordered" evidence="10">
    <location>
        <begin position="1"/>
        <end position="21"/>
    </location>
</feature>
<comment type="catalytic activity">
    <reaction evidence="7">
        <text>pyridoxamine 5'-phosphate + O2 + H2O = pyridoxal 5'-phosphate + H2O2 + NH4(+)</text>
        <dbReference type="Rhea" id="RHEA:15817"/>
        <dbReference type="ChEBI" id="CHEBI:15377"/>
        <dbReference type="ChEBI" id="CHEBI:15379"/>
        <dbReference type="ChEBI" id="CHEBI:16240"/>
        <dbReference type="ChEBI" id="CHEBI:28938"/>
        <dbReference type="ChEBI" id="CHEBI:58451"/>
        <dbReference type="ChEBI" id="CHEBI:597326"/>
        <dbReference type="EC" id="1.4.3.5"/>
    </reaction>
</comment>
<dbReference type="SUPFAM" id="SSF50475">
    <property type="entry name" value="FMN-binding split barrel"/>
    <property type="match status" value="1"/>
</dbReference>
<dbReference type="EC" id="1.4.3.5" evidence="7"/>
<comment type="cofactor">
    <cofactor evidence="7 9">
        <name>FMN</name>
        <dbReference type="ChEBI" id="CHEBI:58210"/>
    </cofactor>
    <text evidence="7 9">Binds 1 FMN per subunit.</text>
</comment>
<evidence type="ECO:0000256" key="2">
    <source>
        <dbReference type="ARBA" id="ARBA00011738"/>
    </source>
</evidence>
<dbReference type="GO" id="GO:0008615">
    <property type="term" value="P:pyridoxine biosynthetic process"/>
    <property type="evidence" value="ECO:0007669"/>
    <property type="project" value="UniProtKB-UniRule"/>
</dbReference>
<keyword evidence="3 7" id="KW-0285">Flavoprotein</keyword>
<sequence length="232" mass="25533">MAPDPTPDPTPSPTPDSAPDLTRQLANLREDYARGGLDEADLDGDPLVTFARWFDDARAAGLHEPNAVVVATADAAGRPSVRTVLLKGVDERGFRFFTNLGSRKGSDLAANPACSLLFPWHPLERQVRVEGTASPLPRDEVAAYFASRPRSSQLGAWASEQSQPVADRAALEAAYDEVAARFPGEVPVPEHWGGFRVRPDVVEFWQGRTGRLHDRLVHRRVDGRWEVVRLQP</sequence>
<reference evidence="13 14" key="1">
    <citation type="submission" date="2020-07" db="EMBL/GenBank/DDBJ databases">
        <title>Sequencing the genomes of 1000 actinobacteria strains.</title>
        <authorList>
            <person name="Klenk H.-P."/>
        </authorList>
    </citation>
    <scope>NUCLEOTIDE SEQUENCE [LARGE SCALE GENOMIC DNA]</scope>
    <source>
        <strain evidence="13 14">DSM 24552</strain>
    </source>
</reference>
<feature type="binding site" evidence="7 9">
    <location>
        <begin position="97"/>
        <end position="98"/>
    </location>
    <ligand>
        <name>FMN</name>
        <dbReference type="ChEBI" id="CHEBI:58210"/>
    </ligand>
</feature>
<feature type="binding site" evidence="7 8">
    <location>
        <position position="144"/>
    </location>
    <ligand>
        <name>substrate</name>
    </ligand>
</feature>
<evidence type="ECO:0000256" key="1">
    <source>
        <dbReference type="ARBA" id="ARBA00007301"/>
    </source>
</evidence>
<dbReference type="NCBIfam" id="NF004231">
    <property type="entry name" value="PRK05679.1"/>
    <property type="match status" value="1"/>
</dbReference>
<keyword evidence="14" id="KW-1185">Reference proteome</keyword>
<evidence type="ECO:0000256" key="5">
    <source>
        <dbReference type="ARBA" id="ARBA00023002"/>
    </source>
</evidence>
<dbReference type="FunFam" id="2.30.110.10:FF:000020">
    <property type="entry name" value="PNPO isoform 11"/>
    <property type="match status" value="1"/>
</dbReference>
<feature type="binding site" evidence="7 9">
    <location>
        <position position="205"/>
    </location>
    <ligand>
        <name>FMN</name>
        <dbReference type="ChEBI" id="CHEBI:58210"/>
    </ligand>
</feature>